<dbReference type="Gene3D" id="4.10.60.10">
    <property type="entry name" value="Zinc finger, CCHC-type"/>
    <property type="match status" value="1"/>
</dbReference>
<feature type="compositionally biased region" description="Polar residues" evidence="2">
    <location>
        <begin position="22"/>
        <end position="41"/>
    </location>
</feature>
<reference evidence="4" key="1">
    <citation type="submission" date="2022-07" db="EMBL/GenBank/DDBJ databases">
        <title>Phylogenomic reconstructions and comparative analyses of Kickxellomycotina fungi.</title>
        <authorList>
            <person name="Reynolds N.K."/>
            <person name="Stajich J.E."/>
            <person name="Barry K."/>
            <person name="Grigoriev I.V."/>
            <person name="Crous P."/>
            <person name="Smith M.E."/>
        </authorList>
    </citation>
    <scope>NUCLEOTIDE SEQUENCE</scope>
    <source>
        <strain evidence="4">NRRL 1565</strain>
    </source>
</reference>
<feature type="region of interest" description="Disordered" evidence="2">
    <location>
        <begin position="18"/>
        <end position="49"/>
    </location>
</feature>
<feature type="non-terminal residue" evidence="4">
    <location>
        <position position="1"/>
    </location>
</feature>
<evidence type="ECO:0000256" key="2">
    <source>
        <dbReference type="SAM" id="MobiDB-lite"/>
    </source>
</evidence>
<protein>
    <recommendedName>
        <fullName evidence="3">CCHC-type domain-containing protein</fullName>
    </recommendedName>
</protein>
<evidence type="ECO:0000259" key="3">
    <source>
        <dbReference type="PROSITE" id="PS50158"/>
    </source>
</evidence>
<keyword evidence="1" id="KW-0862">Zinc</keyword>
<gene>
    <name evidence="4" type="ORF">H4R20_006139</name>
</gene>
<dbReference type="Pfam" id="PF00098">
    <property type="entry name" value="zf-CCHC"/>
    <property type="match status" value="1"/>
</dbReference>
<dbReference type="OrthoDB" id="3070309at2759"/>
<dbReference type="AlphaFoldDB" id="A0A9W8HP42"/>
<evidence type="ECO:0000256" key="1">
    <source>
        <dbReference type="PROSITE-ProRule" id="PRU00047"/>
    </source>
</evidence>
<dbReference type="InterPro" id="IPR036875">
    <property type="entry name" value="Znf_CCHC_sf"/>
</dbReference>
<accession>A0A9W8HP42</accession>
<evidence type="ECO:0000313" key="4">
    <source>
        <dbReference type="EMBL" id="KAJ2794691.1"/>
    </source>
</evidence>
<keyword evidence="1" id="KW-0479">Metal-binding</keyword>
<dbReference type="Proteomes" id="UP001140094">
    <property type="component" value="Unassembled WGS sequence"/>
</dbReference>
<dbReference type="EMBL" id="JANBUO010002446">
    <property type="protein sequence ID" value="KAJ2794691.1"/>
    <property type="molecule type" value="Genomic_DNA"/>
</dbReference>
<dbReference type="PROSITE" id="PS50158">
    <property type="entry name" value="ZF_CCHC"/>
    <property type="match status" value="1"/>
</dbReference>
<dbReference type="SUPFAM" id="SSF57756">
    <property type="entry name" value="Retrovirus zinc finger-like domains"/>
    <property type="match status" value="1"/>
</dbReference>
<sequence>RGNITTYEDARKAALVEDTDYNRGSVTFPQTQNRSSTSTPAANPDAMDIDAFRGPQLKRLTPQDREQLHRKNACFRCRQVGHMSRNCPLGQQQQRFQHGPAIMNAEWQQSLFSSPQIPMGYPYFHPTVPYG</sequence>
<dbReference type="InterPro" id="IPR001878">
    <property type="entry name" value="Znf_CCHC"/>
</dbReference>
<feature type="non-terminal residue" evidence="4">
    <location>
        <position position="131"/>
    </location>
</feature>
<feature type="domain" description="CCHC-type" evidence="3">
    <location>
        <begin position="74"/>
        <end position="88"/>
    </location>
</feature>
<dbReference type="SMART" id="SM00343">
    <property type="entry name" value="ZnF_C2HC"/>
    <property type="match status" value="1"/>
</dbReference>
<dbReference type="GO" id="GO:0003676">
    <property type="term" value="F:nucleic acid binding"/>
    <property type="evidence" value="ECO:0007669"/>
    <property type="project" value="InterPro"/>
</dbReference>
<name>A0A9W8HP42_9FUNG</name>
<keyword evidence="5" id="KW-1185">Reference proteome</keyword>
<comment type="caution">
    <text evidence="4">The sequence shown here is derived from an EMBL/GenBank/DDBJ whole genome shotgun (WGS) entry which is preliminary data.</text>
</comment>
<dbReference type="GO" id="GO:0008270">
    <property type="term" value="F:zinc ion binding"/>
    <property type="evidence" value="ECO:0007669"/>
    <property type="project" value="UniProtKB-KW"/>
</dbReference>
<organism evidence="4 5">
    <name type="scientific">Coemansia guatemalensis</name>
    <dbReference type="NCBI Taxonomy" id="2761395"/>
    <lineage>
        <taxon>Eukaryota</taxon>
        <taxon>Fungi</taxon>
        <taxon>Fungi incertae sedis</taxon>
        <taxon>Zoopagomycota</taxon>
        <taxon>Kickxellomycotina</taxon>
        <taxon>Kickxellomycetes</taxon>
        <taxon>Kickxellales</taxon>
        <taxon>Kickxellaceae</taxon>
        <taxon>Coemansia</taxon>
    </lineage>
</organism>
<keyword evidence="1" id="KW-0863">Zinc-finger</keyword>
<evidence type="ECO:0000313" key="5">
    <source>
        <dbReference type="Proteomes" id="UP001140094"/>
    </source>
</evidence>
<proteinExistence type="predicted"/>